<accession>F0RRN5</accession>
<dbReference type="GO" id="GO:0005829">
    <property type="term" value="C:cytosol"/>
    <property type="evidence" value="ECO:0007669"/>
    <property type="project" value="TreeGrafter"/>
</dbReference>
<dbReference type="SUPFAM" id="SSF47413">
    <property type="entry name" value="lambda repressor-like DNA-binding domains"/>
    <property type="match status" value="1"/>
</dbReference>
<dbReference type="eggNOG" id="COG1396">
    <property type="taxonomic scope" value="Bacteria"/>
</dbReference>
<dbReference type="InterPro" id="IPR010982">
    <property type="entry name" value="Lambda_DNA-bd_dom_sf"/>
</dbReference>
<keyword evidence="1" id="KW-0238">DNA-binding</keyword>
<proteinExistence type="predicted"/>
<dbReference type="PANTHER" id="PTHR46797">
    <property type="entry name" value="HTH-TYPE TRANSCRIPTIONAL REGULATOR"/>
    <property type="match status" value="1"/>
</dbReference>
<dbReference type="KEGG" id="sbu:SpiBuddy_2481"/>
<dbReference type="CDD" id="cd00093">
    <property type="entry name" value="HTH_XRE"/>
    <property type="match status" value="1"/>
</dbReference>
<dbReference type="Gene3D" id="1.10.260.40">
    <property type="entry name" value="lambda repressor-like DNA-binding domains"/>
    <property type="match status" value="1"/>
</dbReference>
<dbReference type="Proteomes" id="UP000008466">
    <property type="component" value="Chromosome"/>
</dbReference>
<dbReference type="GO" id="GO:0003677">
    <property type="term" value="F:DNA binding"/>
    <property type="evidence" value="ECO:0007669"/>
    <property type="project" value="UniProtKB-KW"/>
</dbReference>
<dbReference type="SMART" id="SM00530">
    <property type="entry name" value="HTH_XRE"/>
    <property type="match status" value="1"/>
</dbReference>
<evidence type="ECO:0000256" key="1">
    <source>
        <dbReference type="ARBA" id="ARBA00023125"/>
    </source>
</evidence>
<keyword evidence="4" id="KW-1185">Reference proteome</keyword>
<name>F0RRN5_SPHGB</name>
<dbReference type="GO" id="GO:0003700">
    <property type="term" value="F:DNA-binding transcription factor activity"/>
    <property type="evidence" value="ECO:0007669"/>
    <property type="project" value="TreeGrafter"/>
</dbReference>
<dbReference type="STRING" id="158189.SpiBuddy_2481"/>
<dbReference type="HOGENOM" id="CLU_066192_4_5_12"/>
<sequence length="111" mass="12395">MTIDNVAIGNRLKELRKQSGLMQKHIADYLGVDQSLIARFENGDRAMTSATLEKLAMLYCCPASKILSGEPCNTSLKFSFRTDNASMKDLVSLAEINKIVLNQMMMDQFSN</sequence>
<dbReference type="InterPro" id="IPR050807">
    <property type="entry name" value="TransReg_Diox_bact_type"/>
</dbReference>
<dbReference type="RefSeq" id="WP_013608139.1">
    <property type="nucleotide sequence ID" value="NC_015152.1"/>
</dbReference>
<dbReference type="Pfam" id="PF13560">
    <property type="entry name" value="HTH_31"/>
    <property type="match status" value="1"/>
</dbReference>
<dbReference type="PROSITE" id="PS50943">
    <property type="entry name" value="HTH_CROC1"/>
    <property type="match status" value="1"/>
</dbReference>
<evidence type="ECO:0000259" key="2">
    <source>
        <dbReference type="PROSITE" id="PS50943"/>
    </source>
</evidence>
<protein>
    <submittedName>
        <fullName evidence="3">Helix-turn-helix domain protein</fullName>
    </submittedName>
</protein>
<dbReference type="OrthoDB" id="9814553at2"/>
<dbReference type="PANTHER" id="PTHR46797:SF1">
    <property type="entry name" value="METHYLPHOSPHONATE SYNTHASE"/>
    <property type="match status" value="1"/>
</dbReference>
<feature type="domain" description="HTH cro/C1-type" evidence="2">
    <location>
        <begin position="12"/>
        <end position="66"/>
    </location>
</feature>
<dbReference type="InterPro" id="IPR001387">
    <property type="entry name" value="Cro/C1-type_HTH"/>
</dbReference>
<gene>
    <name evidence="3" type="ordered locus">SpiBuddy_2481</name>
</gene>
<dbReference type="AlphaFoldDB" id="F0RRN5"/>
<evidence type="ECO:0000313" key="4">
    <source>
        <dbReference type="Proteomes" id="UP000008466"/>
    </source>
</evidence>
<dbReference type="EMBL" id="CP002541">
    <property type="protein sequence ID" value="ADY14294.1"/>
    <property type="molecule type" value="Genomic_DNA"/>
</dbReference>
<organism evidence="3 4">
    <name type="scientific">Sphaerochaeta globosa (strain ATCC BAA-1886 / DSM 22777 / Buddy)</name>
    <name type="common">Spirochaeta sp. (strain Buddy)</name>
    <dbReference type="NCBI Taxonomy" id="158189"/>
    <lineage>
        <taxon>Bacteria</taxon>
        <taxon>Pseudomonadati</taxon>
        <taxon>Spirochaetota</taxon>
        <taxon>Spirochaetia</taxon>
        <taxon>Spirochaetales</taxon>
        <taxon>Sphaerochaetaceae</taxon>
        <taxon>Sphaerochaeta</taxon>
    </lineage>
</organism>
<evidence type="ECO:0000313" key="3">
    <source>
        <dbReference type="EMBL" id="ADY14294.1"/>
    </source>
</evidence>
<reference evidence="4" key="1">
    <citation type="submission" date="2011-02" db="EMBL/GenBank/DDBJ databases">
        <title>Complete sequence of Spirochaeta sp. Buddy.</title>
        <authorList>
            <person name="Lucas S."/>
            <person name="Copeland A."/>
            <person name="Lapidus A."/>
            <person name="Cheng J.-F."/>
            <person name="Goodwin L."/>
            <person name="Pitluck S."/>
            <person name="Zeytun A."/>
            <person name="Detter J.C."/>
            <person name="Han C."/>
            <person name="Tapia R."/>
            <person name="Land M."/>
            <person name="Hauser L."/>
            <person name="Kyrpides N."/>
            <person name="Ivanova N."/>
            <person name="Mikhailova N."/>
            <person name="Pagani I."/>
            <person name="Ritalahti K.M."/>
            <person name="Loeffler F.E."/>
            <person name="Woyke T."/>
        </authorList>
    </citation>
    <scope>NUCLEOTIDE SEQUENCE [LARGE SCALE GENOMIC DNA]</scope>
    <source>
        <strain evidence="4">ATCC BAA-1886 / DSM 22777 / Buddy</strain>
    </source>
</reference>